<protein>
    <submittedName>
        <fullName evidence="2">Uncharacterized protein</fullName>
    </submittedName>
</protein>
<keyword evidence="1" id="KW-0472">Membrane</keyword>
<evidence type="ECO:0000313" key="2">
    <source>
        <dbReference type="EMBL" id="RNA10134.1"/>
    </source>
</evidence>
<keyword evidence="1" id="KW-0812">Transmembrane</keyword>
<evidence type="ECO:0000313" key="3">
    <source>
        <dbReference type="Proteomes" id="UP000276133"/>
    </source>
</evidence>
<keyword evidence="3" id="KW-1185">Reference proteome</keyword>
<proteinExistence type="predicted"/>
<organism evidence="2 3">
    <name type="scientific">Brachionus plicatilis</name>
    <name type="common">Marine rotifer</name>
    <name type="synonym">Brachionus muelleri</name>
    <dbReference type="NCBI Taxonomy" id="10195"/>
    <lineage>
        <taxon>Eukaryota</taxon>
        <taxon>Metazoa</taxon>
        <taxon>Spiralia</taxon>
        <taxon>Gnathifera</taxon>
        <taxon>Rotifera</taxon>
        <taxon>Eurotatoria</taxon>
        <taxon>Monogononta</taxon>
        <taxon>Pseudotrocha</taxon>
        <taxon>Ploima</taxon>
        <taxon>Brachionidae</taxon>
        <taxon>Brachionus</taxon>
    </lineage>
</organism>
<name>A0A3M7QG44_BRAPC</name>
<gene>
    <name evidence="2" type="ORF">BpHYR1_036026</name>
</gene>
<dbReference type="Proteomes" id="UP000276133">
    <property type="component" value="Unassembled WGS sequence"/>
</dbReference>
<dbReference type="EMBL" id="REGN01006291">
    <property type="protein sequence ID" value="RNA10134.1"/>
    <property type="molecule type" value="Genomic_DNA"/>
</dbReference>
<accession>A0A3M7QG44</accession>
<keyword evidence="1" id="KW-1133">Transmembrane helix</keyword>
<sequence length="65" mass="7704">MSRQQMVHLPVSLVEYTSPLGSWLVYLFIIKIVVVVGHESYTKETRNTKKKDLDFINRYKDNPNY</sequence>
<comment type="caution">
    <text evidence="2">The sequence shown here is derived from an EMBL/GenBank/DDBJ whole genome shotgun (WGS) entry which is preliminary data.</text>
</comment>
<reference evidence="2 3" key="1">
    <citation type="journal article" date="2018" name="Sci. Rep.">
        <title>Genomic signatures of local adaptation to the degree of environmental predictability in rotifers.</title>
        <authorList>
            <person name="Franch-Gras L."/>
            <person name="Hahn C."/>
            <person name="Garcia-Roger E.M."/>
            <person name="Carmona M.J."/>
            <person name="Serra M."/>
            <person name="Gomez A."/>
        </authorList>
    </citation>
    <scope>NUCLEOTIDE SEQUENCE [LARGE SCALE GENOMIC DNA]</scope>
    <source>
        <strain evidence="2">HYR1</strain>
    </source>
</reference>
<feature type="transmembrane region" description="Helical" evidence="1">
    <location>
        <begin position="20"/>
        <end position="41"/>
    </location>
</feature>
<evidence type="ECO:0000256" key="1">
    <source>
        <dbReference type="SAM" id="Phobius"/>
    </source>
</evidence>
<dbReference type="AlphaFoldDB" id="A0A3M7QG44"/>